<dbReference type="InterPro" id="IPR023267">
    <property type="entry name" value="RCMT"/>
</dbReference>
<accession>A0A510E6X4</accession>
<dbReference type="OrthoDB" id="14725at2157"/>
<dbReference type="PANTHER" id="PTHR22807:SF70">
    <property type="entry name" value="TRNA_RRNA CYTOSINE-C5-METHYLASE, NOL1_NOP2_SUN FAMILY, FUSED TO N-TERMINAL NUSB REGULATOR DOMAIN"/>
    <property type="match status" value="1"/>
</dbReference>
<keyword evidence="3" id="KW-0949">S-adenosyl-L-methionine</keyword>
<evidence type="ECO:0000256" key="3">
    <source>
        <dbReference type="ARBA" id="ARBA00022691"/>
    </source>
</evidence>
<dbReference type="PRINTS" id="PR02008">
    <property type="entry name" value="RCMTFAMILY"/>
</dbReference>
<dbReference type="PANTHER" id="PTHR22807">
    <property type="entry name" value="NOP2 YEAST -RELATED NOL1/NOP2/FMU SUN DOMAIN-CONTAINING"/>
    <property type="match status" value="1"/>
</dbReference>
<reference evidence="9" key="1">
    <citation type="submission" date="2018-09" db="EMBL/GenBank/DDBJ databases">
        <title>Complete Genome Sequencing of Sulfolobus sp. JCM 16834.</title>
        <authorList>
            <person name="Kato S."/>
            <person name="Itoh T."/>
            <person name="Ohkuma M."/>
        </authorList>
    </citation>
    <scope>NUCLEOTIDE SEQUENCE [LARGE SCALE GENOMIC DNA]</scope>
    <source>
        <strain evidence="9">IC-007</strain>
    </source>
</reference>
<evidence type="ECO:0000313" key="6">
    <source>
        <dbReference type="EMBL" id="BBG25485.1"/>
    </source>
</evidence>
<dbReference type="GO" id="GO:0008173">
    <property type="term" value="F:RNA methyltransferase activity"/>
    <property type="evidence" value="ECO:0007669"/>
    <property type="project" value="InterPro"/>
</dbReference>
<keyword evidence="8" id="KW-1185">Reference proteome</keyword>
<organism evidence="7 9">
    <name type="scientific">Sulfuracidifex tepidarius</name>
    <dbReference type="NCBI Taxonomy" id="1294262"/>
    <lineage>
        <taxon>Archaea</taxon>
        <taxon>Thermoproteota</taxon>
        <taxon>Thermoprotei</taxon>
        <taxon>Sulfolobales</taxon>
        <taxon>Sulfolobaceae</taxon>
        <taxon>Sulfuracidifex</taxon>
    </lineage>
</organism>
<keyword evidence="1" id="KW-0489">Methyltransferase</keyword>
<dbReference type="PROSITE" id="PS51686">
    <property type="entry name" value="SAM_MT_RSMB_NOP"/>
    <property type="match status" value="1"/>
</dbReference>
<dbReference type="KEGG" id="step:IC006_2821"/>
<keyword evidence="2" id="KW-0808">Transferase</keyword>
<evidence type="ECO:0000256" key="4">
    <source>
        <dbReference type="ARBA" id="ARBA00022884"/>
    </source>
</evidence>
<dbReference type="GO" id="GO:0001510">
    <property type="term" value="P:RNA methylation"/>
    <property type="evidence" value="ECO:0007669"/>
    <property type="project" value="InterPro"/>
</dbReference>
<reference evidence="7 8" key="2">
    <citation type="journal article" date="2020" name="Int. J. Syst. Evol. Microbiol.">
        <title>Sulfuracidifex tepidarius gen. nov., sp. nov. and transfer of Sulfolobus metallicus Huber and Stetter 1992 to the genus Sulfuracidifex as Sulfuracidifex metallicus comb. nov.</title>
        <authorList>
            <person name="Itoh T."/>
            <person name="Miura T."/>
            <person name="Sakai H.D."/>
            <person name="Kato S."/>
            <person name="Ohkuma M."/>
            <person name="Takashina T."/>
        </authorList>
    </citation>
    <scope>NUCLEOTIDE SEQUENCE</scope>
    <source>
        <strain evidence="6 8">IC-006</strain>
        <strain evidence="7">IC-007</strain>
    </source>
</reference>
<sequence>MAIIWNRQLSIFVEAFKLIESGSSTENAFDTAFRRMGNKIDRKRAYKLFLLTLNQINYVMEMYPCRDLYEVFSLAMTLVKQGNFKLTPYHFPTWIRERLVPLLGETGIIELHKKSEWIRVNTLKGDATETINSLKRKGIILEEKEFPMYKVASSTFPISKTQEFRDGLVIPHDMSSYLVVKALNPKPYERILEVGGAPGIKTSIIQQLTKNKSEVTSIDVSTRRVATQKELLKKWSVSNVELIIADGENIPVRKADKILIDAPCSNSGTFASDPAVFLRLNRTELKNLIKIQDKILDKALSYGVPTVFSTCSLFPEEGEKHAEKYLNLISKIDWGESFYGYKKSKVYMHVVRTYPHIHESDGFFISRFNF</sequence>
<protein>
    <submittedName>
        <fullName evidence="7">tRNA (Cytosine(48)-C(5))-methyltransferase</fullName>
    </submittedName>
</protein>
<dbReference type="AlphaFoldDB" id="A0A510E6X4"/>
<evidence type="ECO:0000313" key="7">
    <source>
        <dbReference type="EMBL" id="BBG28279.1"/>
    </source>
</evidence>
<gene>
    <name evidence="6" type="ORF">IC006_2821</name>
    <name evidence="7" type="ORF">IC007_2835</name>
</gene>
<dbReference type="Proteomes" id="UP000325030">
    <property type="component" value="Chromosome"/>
</dbReference>
<dbReference type="GO" id="GO:0003723">
    <property type="term" value="F:RNA binding"/>
    <property type="evidence" value="ECO:0007669"/>
    <property type="project" value="UniProtKB-KW"/>
</dbReference>
<dbReference type="GeneID" id="41719101"/>
<feature type="domain" description="SAM-dependent MTase RsmB/NOP-type" evidence="5">
    <location>
        <begin position="106"/>
        <end position="370"/>
    </location>
</feature>
<evidence type="ECO:0000313" key="8">
    <source>
        <dbReference type="Proteomes" id="UP000322983"/>
    </source>
</evidence>
<dbReference type="RefSeq" id="WP_149528882.1">
    <property type="nucleotide sequence ID" value="NZ_AP018929.1"/>
</dbReference>
<dbReference type="InterPro" id="IPR049560">
    <property type="entry name" value="MeTrfase_RsmB-F_NOP2_cat"/>
</dbReference>
<evidence type="ECO:0000259" key="5">
    <source>
        <dbReference type="PROSITE" id="PS51686"/>
    </source>
</evidence>
<dbReference type="Pfam" id="PF01189">
    <property type="entry name" value="Methyltr_RsmB-F"/>
    <property type="match status" value="1"/>
</dbReference>
<evidence type="ECO:0000256" key="1">
    <source>
        <dbReference type="ARBA" id="ARBA00022603"/>
    </source>
</evidence>
<dbReference type="InterPro" id="IPR029063">
    <property type="entry name" value="SAM-dependent_MTases_sf"/>
</dbReference>
<dbReference type="EMBL" id="AP018930">
    <property type="protein sequence ID" value="BBG28279.1"/>
    <property type="molecule type" value="Genomic_DNA"/>
</dbReference>
<dbReference type="SUPFAM" id="SSF53335">
    <property type="entry name" value="S-adenosyl-L-methionine-dependent methyltransferases"/>
    <property type="match status" value="1"/>
</dbReference>
<accession>A0A510DZ33</accession>
<dbReference type="STRING" id="1294262.GCA_001316085_00775"/>
<evidence type="ECO:0000313" key="9">
    <source>
        <dbReference type="Proteomes" id="UP000325030"/>
    </source>
</evidence>
<proteinExistence type="predicted"/>
<evidence type="ECO:0000256" key="2">
    <source>
        <dbReference type="ARBA" id="ARBA00022679"/>
    </source>
</evidence>
<dbReference type="EMBL" id="AP018929">
    <property type="protein sequence ID" value="BBG25485.1"/>
    <property type="molecule type" value="Genomic_DNA"/>
</dbReference>
<dbReference type="Proteomes" id="UP000322983">
    <property type="component" value="Chromosome"/>
</dbReference>
<keyword evidence="4" id="KW-0694">RNA-binding</keyword>
<dbReference type="Gene3D" id="3.40.50.150">
    <property type="entry name" value="Vaccinia Virus protein VP39"/>
    <property type="match status" value="1"/>
</dbReference>
<dbReference type="InterPro" id="IPR001678">
    <property type="entry name" value="MeTrfase_RsmB-F_NOP2_dom"/>
</dbReference>
<dbReference type="CDD" id="cd02440">
    <property type="entry name" value="AdoMet_MTases"/>
    <property type="match status" value="1"/>
</dbReference>
<name>A0A510E6X4_9CREN</name>